<keyword evidence="1" id="KW-0175">Coiled coil</keyword>
<dbReference type="STRING" id="686832.A0A0C3C1W0"/>
<dbReference type="Proteomes" id="UP000053424">
    <property type="component" value="Unassembled WGS sequence"/>
</dbReference>
<dbReference type="Gene3D" id="3.30.110.10">
    <property type="entry name" value="Translation initiation factor 3 (IF-3), C-terminal domain"/>
    <property type="match status" value="1"/>
</dbReference>
<sequence length="256" mass="29627">MSAFLAFRTAVVSVLRPRNVHRITQDLLTINSTSPMFQTAIRGTQRSHPKNGQIPYEVVQVLDADGTLHHPTRLTKLLESIDHTTHLVRLIEHHPPTVQVLTQLEEKMRKLQMKAEKKLSESRRRIANKEAQFSWFTSGMDLDHKMAKARAELEKGDVRLDVVFNPKQGVKNPTRFEMLQQVDSVKESLADVSNEWRERDIRRGSVRMFLQSTVQKSAKSLPSQDEIQELAKEERKRVERQVQKLRRKHGDQDITA</sequence>
<evidence type="ECO:0000313" key="3">
    <source>
        <dbReference type="Proteomes" id="UP000053424"/>
    </source>
</evidence>
<organism evidence="2 3">
    <name type="scientific">Hebeloma cylindrosporum</name>
    <dbReference type="NCBI Taxonomy" id="76867"/>
    <lineage>
        <taxon>Eukaryota</taxon>
        <taxon>Fungi</taxon>
        <taxon>Dikarya</taxon>
        <taxon>Basidiomycota</taxon>
        <taxon>Agaricomycotina</taxon>
        <taxon>Agaricomycetes</taxon>
        <taxon>Agaricomycetidae</taxon>
        <taxon>Agaricales</taxon>
        <taxon>Agaricineae</taxon>
        <taxon>Hymenogastraceae</taxon>
        <taxon>Hebeloma</taxon>
    </lineage>
</organism>
<reference evidence="2 3" key="1">
    <citation type="submission" date="2014-04" db="EMBL/GenBank/DDBJ databases">
        <authorList>
            <consortium name="DOE Joint Genome Institute"/>
            <person name="Kuo A."/>
            <person name="Gay G."/>
            <person name="Dore J."/>
            <person name="Kohler A."/>
            <person name="Nagy L.G."/>
            <person name="Floudas D."/>
            <person name="Copeland A."/>
            <person name="Barry K.W."/>
            <person name="Cichocki N."/>
            <person name="Veneault-Fourrey C."/>
            <person name="LaButti K."/>
            <person name="Lindquist E.A."/>
            <person name="Lipzen A."/>
            <person name="Lundell T."/>
            <person name="Morin E."/>
            <person name="Murat C."/>
            <person name="Sun H."/>
            <person name="Tunlid A."/>
            <person name="Henrissat B."/>
            <person name="Grigoriev I.V."/>
            <person name="Hibbett D.S."/>
            <person name="Martin F."/>
            <person name="Nordberg H.P."/>
            <person name="Cantor M.N."/>
            <person name="Hua S.X."/>
        </authorList>
    </citation>
    <scope>NUCLEOTIDE SEQUENCE [LARGE SCALE GENOMIC DNA]</scope>
    <source>
        <strain evidence="3">h7</strain>
    </source>
</reference>
<evidence type="ECO:0000256" key="1">
    <source>
        <dbReference type="SAM" id="Coils"/>
    </source>
</evidence>
<dbReference type="OrthoDB" id="21573at2759"/>
<protein>
    <recommendedName>
        <fullName evidence="4">Altered inheritance of mitochondria protein 23, mitochondrial</fullName>
    </recommendedName>
</protein>
<dbReference type="InterPro" id="IPR036788">
    <property type="entry name" value="T_IF-3_C_sf"/>
</dbReference>
<accession>A0A0C3C1W0</accession>
<name>A0A0C3C1W0_HEBCY</name>
<dbReference type="AlphaFoldDB" id="A0A0C3C1W0"/>
<proteinExistence type="predicted"/>
<feature type="coiled-coil region" evidence="1">
    <location>
        <begin position="101"/>
        <end position="132"/>
    </location>
</feature>
<evidence type="ECO:0000313" key="2">
    <source>
        <dbReference type="EMBL" id="KIM42920.1"/>
    </source>
</evidence>
<keyword evidence="3" id="KW-1185">Reference proteome</keyword>
<dbReference type="GO" id="GO:0006413">
    <property type="term" value="P:translational initiation"/>
    <property type="evidence" value="ECO:0007669"/>
    <property type="project" value="InterPro"/>
</dbReference>
<dbReference type="HOGENOM" id="CLU_062478_2_0_1"/>
<dbReference type="EMBL" id="KN831777">
    <property type="protein sequence ID" value="KIM42920.1"/>
    <property type="molecule type" value="Genomic_DNA"/>
</dbReference>
<dbReference type="SUPFAM" id="SSF55200">
    <property type="entry name" value="Translation initiation factor IF3, C-terminal domain"/>
    <property type="match status" value="1"/>
</dbReference>
<gene>
    <name evidence="2" type="ORF">M413DRAFT_444540</name>
</gene>
<evidence type="ECO:0008006" key="4">
    <source>
        <dbReference type="Google" id="ProtNLM"/>
    </source>
</evidence>
<reference evidence="3" key="2">
    <citation type="submission" date="2015-01" db="EMBL/GenBank/DDBJ databases">
        <title>Evolutionary Origins and Diversification of the Mycorrhizal Mutualists.</title>
        <authorList>
            <consortium name="DOE Joint Genome Institute"/>
            <consortium name="Mycorrhizal Genomics Consortium"/>
            <person name="Kohler A."/>
            <person name="Kuo A."/>
            <person name="Nagy L.G."/>
            <person name="Floudas D."/>
            <person name="Copeland A."/>
            <person name="Barry K.W."/>
            <person name="Cichocki N."/>
            <person name="Veneault-Fourrey C."/>
            <person name="LaButti K."/>
            <person name="Lindquist E.A."/>
            <person name="Lipzen A."/>
            <person name="Lundell T."/>
            <person name="Morin E."/>
            <person name="Murat C."/>
            <person name="Riley R."/>
            <person name="Ohm R."/>
            <person name="Sun H."/>
            <person name="Tunlid A."/>
            <person name="Henrissat B."/>
            <person name="Grigoriev I.V."/>
            <person name="Hibbett D.S."/>
            <person name="Martin F."/>
        </authorList>
    </citation>
    <scope>NUCLEOTIDE SEQUENCE [LARGE SCALE GENOMIC DNA]</scope>
    <source>
        <strain evidence="3">h7</strain>
    </source>
</reference>